<proteinExistence type="predicted"/>
<reference evidence="3" key="1">
    <citation type="journal article" date="2019" name="Int. J. Syst. Evol. Microbiol.">
        <title>The Global Catalogue of Microorganisms (GCM) 10K type strain sequencing project: providing services to taxonomists for standard genome sequencing and annotation.</title>
        <authorList>
            <consortium name="The Broad Institute Genomics Platform"/>
            <consortium name="The Broad Institute Genome Sequencing Center for Infectious Disease"/>
            <person name="Wu L."/>
            <person name="Ma J."/>
        </authorList>
    </citation>
    <scope>NUCLEOTIDE SEQUENCE [LARGE SCALE GENOMIC DNA]</scope>
    <source>
        <strain evidence="3">JCM 4087</strain>
    </source>
</reference>
<sequence length="277" mass="31197">MSPDDSTNVDDPEVLLSDKMNVNPTGGTRMDGIGSQLRAARQRLGFSLRDVEEHTGRLAQRVGVPGYRMSASWLDRVERENRGLAGAKLIVLACVYNLTNDQILALCPGVSDTPPPSDPLPSPNTTLLLEDGLLAQHARVRLPDTLVSMSPPENTTLLTSEQQAFAANFKRGIIGRYDRTMEPLLLAGSIVMIDTQQRAIAGRKDWESDYDRPIYFLLAHDGYFCGFCELDRKQEWLVLVPHPLSPAPRDRRWRYRREVEVIGAVDWFCTRRARRSH</sequence>
<dbReference type="EMBL" id="JBHSPH010000002">
    <property type="protein sequence ID" value="MFC5862196.1"/>
    <property type="molecule type" value="Genomic_DNA"/>
</dbReference>
<dbReference type="Proteomes" id="UP001596091">
    <property type="component" value="Unassembled WGS sequence"/>
</dbReference>
<organism evidence="2 3">
    <name type="scientific">Acidicapsa dinghuensis</name>
    <dbReference type="NCBI Taxonomy" id="2218256"/>
    <lineage>
        <taxon>Bacteria</taxon>
        <taxon>Pseudomonadati</taxon>
        <taxon>Acidobacteriota</taxon>
        <taxon>Terriglobia</taxon>
        <taxon>Terriglobales</taxon>
        <taxon>Acidobacteriaceae</taxon>
        <taxon>Acidicapsa</taxon>
    </lineage>
</organism>
<gene>
    <name evidence="2" type="ORF">ACFPT7_07820</name>
</gene>
<evidence type="ECO:0000313" key="3">
    <source>
        <dbReference type="Proteomes" id="UP001596091"/>
    </source>
</evidence>
<keyword evidence="3" id="KW-1185">Reference proteome</keyword>
<protein>
    <submittedName>
        <fullName evidence="2">Helix-turn-helix domain-containing protein</fullName>
    </submittedName>
</protein>
<feature type="region of interest" description="Disordered" evidence="1">
    <location>
        <begin position="1"/>
        <end position="30"/>
    </location>
</feature>
<accession>A0ABW1ED09</accession>
<name>A0ABW1ED09_9BACT</name>
<evidence type="ECO:0000313" key="2">
    <source>
        <dbReference type="EMBL" id="MFC5862196.1"/>
    </source>
</evidence>
<comment type="caution">
    <text evidence="2">The sequence shown here is derived from an EMBL/GenBank/DDBJ whole genome shotgun (WGS) entry which is preliminary data.</text>
</comment>
<dbReference type="InterPro" id="IPR010982">
    <property type="entry name" value="Lambda_DNA-bd_dom_sf"/>
</dbReference>
<dbReference type="Gene3D" id="1.10.260.40">
    <property type="entry name" value="lambda repressor-like DNA-binding domains"/>
    <property type="match status" value="1"/>
</dbReference>
<dbReference type="RefSeq" id="WP_263338483.1">
    <property type="nucleotide sequence ID" value="NZ_JAGSYH010000004.1"/>
</dbReference>
<evidence type="ECO:0000256" key="1">
    <source>
        <dbReference type="SAM" id="MobiDB-lite"/>
    </source>
</evidence>